<name>Q6T322_HELPX</name>
<feature type="compositionally biased region" description="Basic residues" evidence="1">
    <location>
        <begin position="61"/>
        <end position="73"/>
    </location>
</feature>
<evidence type="ECO:0000256" key="1">
    <source>
        <dbReference type="SAM" id="MobiDB-lite"/>
    </source>
</evidence>
<feature type="non-terminal residue" evidence="2">
    <location>
        <position position="73"/>
    </location>
</feature>
<evidence type="ECO:0000313" key="2">
    <source>
        <dbReference type="EMBL" id="AAR20486.1"/>
    </source>
</evidence>
<sequence>QNQSPSWISLALVRSVGQHHTATKSCRLFYNRDHSSHCWGYRYRHRCRNGAQGFLAGGSNKPKKPIKPRINPK</sequence>
<dbReference type="AlphaFoldDB" id="Q6T322"/>
<gene>
    <name evidence="2" type="primary">VacA</name>
</gene>
<dbReference type="EMBL" id="AY438692">
    <property type="protein sequence ID" value="AAR20486.1"/>
    <property type="molecule type" value="Genomic_DNA"/>
</dbReference>
<reference evidence="2" key="1">
    <citation type="submission" date="2003-10" db="EMBL/GenBank/DDBJ databases">
        <title>Comparative Genomics of Helicobacter pylori in Indian Isolates.</title>
        <authorList>
            <person name="Ahmed N."/>
            <person name="Jyothirmayee C."/>
            <person name="Kauser F."/>
            <person name="Khan A.A."/>
            <person name="Habibullah C.M."/>
        </authorList>
    </citation>
    <scope>NUCLEOTIDE SEQUENCE</scope>
    <source>
        <strain evidence="2">MS7</strain>
    </source>
</reference>
<feature type="non-terminal residue" evidence="2">
    <location>
        <position position="1"/>
    </location>
</feature>
<organism evidence="2">
    <name type="scientific">Helicobacter pylori</name>
    <name type="common">Campylobacter pylori</name>
    <dbReference type="NCBI Taxonomy" id="210"/>
    <lineage>
        <taxon>Bacteria</taxon>
        <taxon>Pseudomonadati</taxon>
        <taxon>Campylobacterota</taxon>
        <taxon>Epsilonproteobacteria</taxon>
        <taxon>Campylobacterales</taxon>
        <taxon>Helicobacteraceae</taxon>
        <taxon>Helicobacter</taxon>
    </lineage>
</organism>
<feature type="region of interest" description="Disordered" evidence="1">
    <location>
        <begin position="53"/>
        <end position="73"/>
    </location>
</feature>
<protein>
    <submittedName>
        <fullName evidence="2">Vacuolating cytotoxin</fullName>
    </submittedName>
</protein>
<accession>Q6T322</accession>
<proteinExistence type="predicted"/>